<feature type="compositionally biased region" description="Pro residues" evidence="3">
    <location>
        <begin position="606"/>
        <end position="615"/>
    </location>
</feature>
<dbReference type="AlphaFoldDB" id="A0A812BDH5"/>
<keyword evidence="1 2" id="KW-0195">Cyclin</keyword>
<proteinExistence type="inferred from homology"/>
<dbReference type="Gene3D" id="1.10.472.10">
    <property type="entry name" value="Cyclin-like"/>
    <property type="match status" value="2"/>
</dbReference>
<feature type="compositionally biased region" description="Polar residues" evidence="3">
    <location>
        <begin position="511"/>
        <end position="522"/>
    </location>
</feature>
<dbReference type="GO" id="GO:0016538">
    <property type="term" value="F:cyclin-dependent protein serine/threonine kinase regulator activity"/>
    <property type="evidence" value="ECO:0007669"/>
    <property type="project" value="InterPro"/>
</dbReference>
<feature type="domain" description="Cyclin-like" evidence="5">
    <location>
        <begin position="79"/>
        <end position="173"/>
    </location>
</feature>
<feature type="compositionally biased region" description="Pro residues" evidence="3">
    <location>
        <begin position="588"/>
        <end position="598"/>
    </location>
</feature>
<evidence type="ECO:0000259" key="5">
    <source>
        <dbReference type="SMART" id="SM00385"/>
    </source>
</evidence>
<sequence length="725" mass="80730">MCHAWYLNLSLYLKIYPSISIYLYLSISISISMSIYIVVFKHFFFFFCFYDTFRIFIEQCRVDGISPEVEARYRREGARFILDAGTKMGLRFDTCGTGVVYFHRFYMFHSFREFHRYVTGACCLFLAGKVEETPKKCKDIIKICQSLLTPQQFAVFGDDPKEEVMTLERILLQTIKFDLRLEHPYTFLLKFAKILKGDKHKIQKMVQMAWTFINDHLCTTLCLQWEAEIIAVSLMYLASRLSKFDIQDWEGKPPGSRMKWWEWFVEGITMELMEDICHQVLDLYSTSPQKREESPPMITQRQSGTNSSNSAVSSKSPQMTVTKRNRTTPSSPIEPPMKQNRSSSRNDAASSSSSSSSSELAVNDCSSNNKRSSVTNTQQQQQPPSAPSTTSKTPPPSSSASSAFSNPTGPVTSQPPQQPPPPPQQQQPQHTQQQQQSSQQQQISAPKIGQPIGPITGQGIVNQCSNSDSQNLDYPTNNDTFSQYNPYMPSQMYSSSFMSHEGTQNIQSLISQSRPSQVTDLHTTAPPPQTGLVNPPTPQYLPPPPGTNYQPPPPFPPQPTAPGYPPTSRPYPPPPSNLPPQDTNIYQYPPPGTYPPQPATGAAPTTGPPPPPPTLPGSYQAPNYPPPLQSGYQPNYPPPPPAPTPTSQGTYKVVNTGTTTTPLYQQPIPHYPPPTGYTAPPPPATTSPSRPPPARNTLTPQQTKVNPNPNPGLPTVRITGRQNRR</sequence>
<feature type="compositionally biased region" description="Polar residues" evidence="3">
    <location>
        <begin position="317"/>
        <end position="331"/>
    </location>
</feature>
<reference evidence="6" key="1">
    <citation type="submission" date="2021-01" db="EMBL/GenBank/DDBJ databases">
        <authorList>
            <person name="Li R."/>
            <person name="Bekaert M."/>
        </authorList>
    </citation>
    <scope>NUCLEOTIDE SEQUENCE</scope>
    <source>
        <strain evidence="6">Farmed</strain>
    </source>
</reference>
<dbReference type="InterPro" id="IPR006671">
    <property type="entry name" value="Cyclin_N"/>
</dbReference>
<dbReference type="FunFam" id="1.10.472.10:FF:000018">
    <property type="entry name" value="Cyclin-K (Predicted)"/>
    <property type="match status" value="1"/>
</dbReference>
<feature type="compositionally biased region" description="Pro residues" evidence="3">
    <location>
        <begin position="635"/>
        <end position="644"/>
    </location>
</feature>
<name>A0A812BDH5_ACAPH</name>
<dbReference type="Pfam" id="PF00134">
    <property type="entry name" value="Cyclin_N"/>
    <property type="match status" value="1"/>
</dbReference>
<feature type="compositionally biased region" description="Polar residues" evidence="3">
    <location>
        <begin position="461"/>
        <end position="485"/>
    </location>
</feature>
<feature type="region of interest" description="Disordered" evidence="3">
    <location>
        <begin position="287"/>
        <end position="487"/>
    </location>
</feature>
<evidence type="ECO:0000256" key="4">
    <source>
        <dbReference type="SAM" id="Phobius"/>
    </source>
</evidence>
<dbReference type="CDD" id="cd20531">
    <property type="entry name" value="CYCLIN_CCNK_rpt2"/>
    <property type="match status" value="1"/>
</dbReference>
<feature type="compositionally biased region" description="Low complexity" evidence="3">
    <location>
        <begin position="426"/>
        <end position="460"/>
    </location>
</feature>
<dbReference type="GO" id="GO:0006357">
    <property type="term" value="P:regulation of transcription by RNA polymerase II"/>
    <property type="evidence" value="ECO:0007669"/>
    <property type="project" value="InterPro"/>
</dbReference>
<protein>
    <submittedName>
        <fullName evidence="6">CCNK</fullName>
    </submittedName>
</protein>
<feature type="compositionally biased region" description="Polar residues" evidence="3">
    <location>
        <begin position="646"/>
        <end position="655"/>
    </location>
</feature>
<feature type="compositionally biased region" description="Pro residues" evidence="3">
    <location>
        <begin position="669"/>
        <end position="694"/>
    </location>
</feature>
<feature type="compositionally biased region" description="Pro residues" evidence="3">
    <location>
        <begin position="416"/>
        <end position="425"/>
    </location>
</feature>
<dbReference type="SUPFAM" id="SSF47954">
    <property type="entry name" value="Cyclin-like"/>
    <property type="match status" value="2"/>
</dbReference>
<evidence type="ECO:0000256" key="1">
    <source>
        <dbReference type="ARBA" id="ARBA00023127"/>
    </source>
</evidence>
<dbReference type="CDD" id="cd20530">
    <property type="entry name" value="CYCLIN_CCNK_rpt1"/>
    <property type="match status" value="1"/>
</dbReference>
<dbReference type="InterPro" id="IPR036915">
    <property type="entry name" value="Cyclin-like_sf"/>
</dbReference>
<dbReference type="SMART" id="SM00385">
    <property type="entry name" value="CYCLIN"/>
    <property type="match status" value="1"/>
</dbReference>
<dbReference type="EMBL" id="CAHIKZ030000503">
    <property type="protein sequence ID" value="CAE1177549.1"/>
    <property type="molecule type" value="Genomic_DNA"/>
</dbReference>
<evidence type="ECO:0000313" key="6">
    <source>
        <dbReference type="EMBL" id="CAE1177549.1"/>
    </source>
</evidence>
<evidence type="ECO:0000313" key="7">
    <source>
        <dbReference type="Proteomes" id="UP000597762"/>
    </source>
</evidence>
<dbReference type="InterPro" id="IPR013763">
    <property type="entry name" value="Cyclin-like_dom"/>
</dbReference>
<evidence type="ECO:0000256" key="2">
    <source>
        <dbReference type="RuleBase" id="RU000383"/>
    </source>
</evidence>
<dbReference type="Proteomes" id="UP000597762">
    <property type="component" value="Unassembled WGS sequence"/>
</dbReference>
<feature type="compositionally biased region" description="Polar residues" evidence="3">
    <location>
        <begin position="696"/>
        <end position="707"/>
    </location>
</feature>
<keyword evidence="4" id="KW-0812">Transmembrane</keyword>
<dbReference type="Pfam" id="PF21797">
    <property type="entry name" value="CycT2-like_C"/>
    <property type="match status" value="1"/>
</dbReference>
<comment type="similarity">
    <text evidence="2">Belongs to the cyclin family.</text>
</comment>
<feature type="compositionally biased region" description="Low complexity" evidence="3">
    <location>
        <begin position="372"/>
        <end position="408"/>
    </location>
</feature>
<feature type="compositionally biased region" description="Pro residues" evidence="3">
    <location>
        <begin position="525"/>
        <end position="578"/>
    </location>
</feature>
<dbReference type="InterPro" id="IPR043198">
    <property type="entry name" value="Cyclin/Ssn8"/>
</dbReference>
<organism evidence="6 7">
    <name type="scientific">Acanthosepion pharaonis</name>
    <name type="common">Pharaoh cuttlefish</name>
    <name type="synonym">Sepia pharaonis</name>
    <dbReference type="NCBI Taxonomy" id="158019"/>
    <lineage>
        <taxon>Eukaryota</taxon>
        <taxon>Metazoa</taxon>
        <taxon>Spiralia</taxon>
        <taxon>Lophotrochozoa</taxon>
        <taxon>Mollusca</taxon>
        <taxon>Cephalopoda</taxon>
        <taxon>Coleoidea</taxon>
        <taxon>Decapodiformes</taxon>
        <taxon>Sepiida</taxon>
        <taxon>Sepiina</taxon>
        <taxon>Sepiidae</taxon>
        <taxon>Acanthosepion</taxon>
    </lineage>
</organism>
<comment type="caution">
    <text evidence="6">The sequence shown here is derived from an EMBL/GenBank/DDBJ whole genome shotgun (WGS) entry which is preliminary data.</text>
</comment>
<evidence type="ECO:0000256" key="3">
    <source>
        <dbReference type="SAM" id="MobiDB-lite"/>
    </source>
</evidence>
<gene>
    <name evidence="6" type="ORF">SPHA_14696</name>
</gene>
<keyword evidence="4" id="KW-0472">Membrane</keyword>
<feature type="compositionally biased region" description="Low complexity" evidence="3">
    <location>
        <begin position="340"/>
        <end position="358"/>
    </location>
</feature>
<dbReference type="PANTHER" id="PTHR10026">
    <property type="entry name" value="CYCLIN"/>
    <property type="match status" value="1"/>
</dbReference>
<feature type="region of interest" description="Disordered" evidence="3">
    <location>
        <begin position="511"/>
        <end position="725"/>
    </location>
</feature>
<keyword evidence="4" id="KW-1133">Transmembrane helix</keyword>
<feature type="transmembrane region" description="Helical" evidence="4">
    <location>
        <begin position="21"/>
        <end position="47"/>
    </location>
</feature>
<feature type="compositionally biased region" description="Low complexity" evidence="3">
    <location>
        <begin position="303"/>
        <end position="316"/>
    </location>
</feature>
<dbReference type="OrthoDB" id="25002at2759"/>
<accession>A0A812BDH5</accession>
<keyword evidence="7" id="KW-1185">Reference proteome</keyword>